<dbReference type="Proteomes" id="UP000189703">
    <property type="component" value="Unplaced"/>
</dbReference>
<dbReference type="KEGG" id="nnu:104601055"/>
<dbReference type="GO" id="GO:0000976">
    <property type="term" value="F:transcription cis-regulatory region binding"/>
    <property type="evidence" value="ECO:0000318"/>
    <property type="project" value="GO_Central"/>
</dbReference>
<evidence type="ECO:0000256" key="2">
    <source>
        <dbReference type="ARBA" id="ARBA00022737"/>
    </source>
</evidence>
<comment type="subcellular location">
    <subcellularLocation>
        <location evidence="1">Nucleus</location>
    </subcellularLocation>
</comment>
<evidence type="ECO:0000256" key="1">
    <source>
        <dbReference type="ARBA" id="ARBA00004123"/>
    </source>
</evidence>
<evidence type="ECO:0000256" key="5">
    <source>
        <dbReference type="ARBA" id="ARBA00023163"/>
    </source>
</evidence>
<evidence type="ECO:0000313" key="9">
    <source>
        <dbReference type="RefSeq" id="XP_010262546.1"/>
    </source>
</evidence>
<name>A0A1U8AJU4_NELNU</name>
<reference evidence="9" key="1">
    <citation type="submission" date="2025-08" db="UniProtKB">
        <authorList>
            <consortium name="RefSeq"/>
        </authorList>
    </citation>
    <scope>IDENTIFICATION</scope>
</reference>
<evidence type="ECO:0000256" key="6">
    <source>
        <dbReference type="ARBA" id="ARBA00023242"/>
    </source>
</evidence>
<dbReference type="OMA" id="MYGSHAL"/>
<dbReference type="InterPro" id="IPR044810">
    <property type="entry name" value="WRKY_plant"/>
</dbReference>
<dbReference type="GO" id="GO:0005634">
    <property type="term" value="C:nucleus"/>
    <property type="evidence" value="ECO:0000318"/>
    <property type="project" value="GO_Central"/>
</dbReference>
<dbReference type="GeneID" id="104601055"/>
<evidence type="ECO:0000313" key="8">
    <source>
        <dbReference type="Proteomes" id="UP000189703"/>
    </source>
</evidence>
<proteinExistence type="predicted"/>
<dbReference type="Pfam" id="PF03106">
    <property type="entry name" value="WRKY"/>
    <property type="match status" value="1"/>
</dbReference>
<dbReference type="RefSeq" id="XP_010262546.1">
    <property type="nucleotide sequence ID" value="XM_010264244.2"/>
</dbReference>
<evidence type="ECO:0000256" key="3">
    <source>
        <dbReference type="ARBA" id="ARBA00023015"/>
    </source>
</evidence>
<protein>
    <submittedName>
        <fullName evidence="9">Probable WRKY transcription factor 49</fullName>
    </submittedName>
</protein>
<dbReference type="OrthoDB" id="652816at2759"/>
<dbReference type="Gene3D" id="2.20.25.80">
    <property type="entry name" value="WRKY domain"/>
    <property type="match status" value="1"/>
</dbReference>
<dbReference type="FunFam" id="2.20.25.80:FF:000006">
    <property type="entry name" value="WRKY transcription factor"/>
    <property type="match status" value="1"/>
</dbReference>
<dbReference type="SMART" id="SM00774">
    <property type="entry name" value="WRKY"/>
    <property type="match status" value="1"/>
</dbReference>
<keyword evidence="5" id="KW-0804">Transcription</keyword>
<dbReference type="PANTHER" id="PTHR31221">
    <property type="entry name" value="WRKY TRANSCRIPTION FACTOR PROTEIN 1-RELATED"/>
    <property type="match status" value="1"/>
</dbReference>
<dbReference type="eggNOG" id="ENOG502R1XV">
    <property type="taxonomic scope" value="Eukaryota"/>
</dbReference>
<feature type="domain" description="WRKY" evidence="7">
    <location>
        <begin position="111"/>
        <end position="176"/>
    </location>
</feature>
<gene>
    <name evidence="9" type="primary">LOC104601055</name>
</gene>
<dbReference type="PROSITE" id="PS50811">
    <property type="entry name" value="WRKY"/>
    <property type="match status" value="1"/>
</dbReference>
<accession>A0A1U8AJU4</accession>
<keyword evidence="6" id="KW-0539">Nucleus</keyword>
<evidence type="ECO:0000256" key="4">
    <source>
        <dbReference type="ARBA" id="ARBA00023125"/>
    </source>
</evidence>
<dbReference type="InParanoid" id="A0A1U8AJU4"/>
<keyword evidence="8" id="KW-1185">Reference proteome</keyword>
<dbReference type="GO" id="GO:0006355">
    <property type="term" value="P:regulation of DNA-templated transcription"/>
    <property type="evidence" value="ECO:0000318"/>
    <property type="project" value="GO_Central"/>
</dbReference>
<evidence type="ECO:0000259" key="7">
    <source>
        <dbReference type="PROSITE" id="PS50811"/>
    </source>
</evidence>
<dbReference type="PANTHER" id="PTHR31221:SF42">
    <property type="entry name" value="WRKY TRANSCRIPTION FACTOR 49-RELATED"/>
    <property type="match status" value="1"/>
</dbReference>
<dbReference type="FunCoup" id="A0A1U8AJU4">
    <property type="interactions" value="5"/>
</dbReference>
<keyword evidence="4" id="KW-0238">DNA-binding</keyword>
<dbReference type="InterPro" id="IPR036576">
    <property type="entry name" value="WRKY_dom_sf"/>
</dbReference>
<keyword evidence="2" id="KW-0677">Repeat</keyword>
<keyword evidence="3" id="KW-0805">Transcription regulation</keyword>
<dbReference type="GO" id="GO:0003700">
    <property type="term" value="F:DNA-binding transcription factor activity"/>
    <property type="evidence" value="ECO:0000318"/>
    <property type="project" value="GO_Central"/>
</dbReference>
<dbReference type="SUPFAM" id="SSF118290">
    <property type="entry name" value="WRKY DNA-binding domain"/>
    <property type="match status" value="1"/>
</dbReference>
<dbReference type="AlphaFoldDB" id="A0A1U8AJU4"/>
<dbReference type="InterPro" id="IPR003657">
    <property type="entry name" value="WRKY_dom"/>
</dbReference>
<sequence length="302" mass="34006">MERLEHLGVNLSDGLEEELVRELLYDNESPFFILPEKIEPKPCISPEPIRNQLISNVYSGPTIEDIEGALSSTDRNSESDYHRSMSQARISILEKGLSKIENKYTLRIKSCANGLADDGYKWRKYGQKSIKNNPNPRSYYRCTNPRCSAKKQVERSSEDPDTLVITYEGLHLHFAYSHFLPTPSYQAYQPVKKPKKDTPQIQAHPIQQSHDVLAQESSPTVYPAPPSPFGCEVQQELVEGDVSRQGLLEDMVPLKIRNPWNNNNVLSSSCNLPSSPSSSSSTLSWSPNYPSFIDVGIISSMM</sequence>
<organism evidence="8 9">
    <name type="scientific">Nelumbo nucifera</name>
    <name type="common">Sacred lotus</name>
    <dbReference type="NCBI Taxonomy" id="4432"/>
    <lineage>
        <taxon>Eukaryota</taxon>
        <taxon>Viridiplantae</taxon>
        <taxon>Streptophyta</taxon>
        <taxon>Embryophyta</taxon>
        <taxon>Tracheophyta</taxon>
        <taxon>Spermatophyta</taxon>
        <taxon>Magnoliopsida</taxon>
        <taxon>Proteales</taxon>
        <taxon>Nelumbonaceae</taxon>
        <taxon>Nelumbo</taxon>
    </lineage>
</organism>